<organism evidence="9 10">
    <name type="scientific">Sphaerisporangium rubeum</name>
    <dbReference type="NCBI Taxonomy" id="321317"/>
    <lineage>
        <taxon>Bacteria</taxon>
        <taxon>Bacillati</taxon>
        <taxon>Actinomycetota</taxon>
        <taxon>Actinomycetes</taxon>
        <taxon>Streptosporangiales</taxon>
        <taxon>Streptosporangiaceae</taxon>
        <taxon>Sphaerisporangium</taxon>
    </lineage>
</organism>
<gene>
    <name evidence="9" type="ORF">BJ992_005217</name>
</gene>
<dbReference type="CDD" id="cd14014">
    <property type="entry name" value="STKc_PknB_like"/>
    <property type="match status" value="1"/>
</dbReference>
<evidence type="ECO:0000256" key="5">
    <source>
        <dbReference type="ARBA" id="ARBA00022777"/>
    </source>
</evidence>
<evidence type="ECO:0000256" key="1">
    <source>
        <dbReference type="ARBA" id="ARBA00012513"/>
    </source>
</evidence>
<dbReference type="Proteomes" id="UP000555564">
    <property type="component" value="Unassembled WGS sequence"/>
</dbReference>
<feature type="compositionally biased region" description="Low complexity" evidence="7">
    <location>
        <begin position="278"/>
        <end position="288"/>
    </location>
</feature>
<accession>A0A7X0IIH0</accession>
<protein>
    <recommendedName>
        <fullName evidence="1">non-specific serine/threonine protein kinase</fullName>
        <ecNumber evidence="1">2.7.11.1</ecNumber>
    </recommendedName>
</protein>
<dbReference type="SUPFAM" id="SSF56112">
    <property type="entry name" value="Protein kinase-like (PK-like)"/>
    <property type="match status" value="1"/>
</dbReference>
<dbReference type="InterPro" id="IPR011009">
    <property type="entry name" value="Kinase-like_dom_sf"/>
</dbReference>
<dbReference type="EC" id="2.7.11.1" evidence="1"/>
<comment type="caution">
    <text evidence="9">The sequence shown here is derived from an EMBL/GenBank/DDBJ whole genome shotgun (WGS) entry which is preliminary data.</text>
</comment>
<dbReference type="PANTHER" id="PTHR43289">
    <property type="entry name" value="MITOGEN-ACTIVATED PROTEIN KINASE KINASE KINASE 20-RELATED"/>
    <property type="match status" value="1"/>
</dbReference>
<reference evidence="9 10" key="1">
    <citation type="submission" date="2020-08" db="EMBL/GenBank/DDBJ databases">
        <title>Sequencing the genomes of 1000 actinobacteria strains.</title>
        <authorList>
            <person name="Klenk H.-P."/>
        </authorList>
    </citation>
    <scope>NUCLEOTIDE SEQUENCE [LARGE SCALE GENOMIC DNA]</scope>
    <source>
        <strain evidence="9 10">DSM 44936</strain>
    </source>
</reference>
<dbReference type="Gene3D" id="1.10.510.10">
    <property type="entry name" value="Transferase(Phosphotransferase) domain 1"/>
    <property type="match status" value="1"/>
</dbReference>
<keyword evidence="2" id="KW-0723">Serine/threonine-protein kinase</keyword>
<dbReference type="EMBL" id="JACHIU010000001">
    <property type="protein sequence ID" value="MBB6475786.1"/>
    <property type="molecule type" value="Genomic_DNA"/>
</dbReference>
<name>A0A7X0IIH0_9ACTN</name>
<keyword evidence="6" id="KW-0067">ATP-binding</keyword>
<dbReference type="GO" id="GO:0005524">
    <property type="term" value="F:ATP binding"/>
    <property type="evidence" value="ECO:0007669"/>
    <property type="project" value="UniProtKB-KW"/>
</dbReference>
<dbReference type="PROSITE" id="PS50011">
    <property type="entry name" value="PROTEIN_KINASE_DOM"/>
    <property type="match status" value="1"/>
</dbReference>
<keyword evidence="4" id="KW-0547">Nucleotide-binding</keyword>
<dbReference type="InterPro" id="IPR008271">
    <property type="entry name" value="Ser/Thr_kinase_AS"/>
</dbReference>
<keyword evidence="5" id="KW-0418">Kinase</keyword>
<evidence type="ECO:0000313" key="9">
    <source>
        <dbReference type="EMBL" id="MBB6475786.1"/>
    </source>
</evidence>
<keyword evidence="10" id="KW-1185">Reference proteome</keyword>
<feature type="region of interest" description="Disordered" evidence="7">
    <location>
        <begin position="256"/>
        <end position="328"/>
    </location>
</feature>
<evidence type="ECO:0000313" key="10">
    <source>
        <dbReference type="Proteomes" id="UP000555564"/>
    </source>
</evidence>
<evidence type="ECO:0000256" key="2">
    <source>
        <dbReference type="ARBA" id="ARBA00022527"/>
    </source>
</evidence>
<sequence length="543" mass="57087">MGTVWRAADELLRQDVAIKEVRLPPDLDEAARTELRERSLREARAAARLRAHPSIVTVHDVVVDDGRPWIVMELVHGDSLHQVVRDRGPLPPHEVARIGLSLLDALAAAHQAGILHRDVKPANVLLTGDGRVVLTDFGIASLAGDVVLTQNGAVAGSPGYIAPERLRGEDDRPESDLWSLGATLYTAVEGRSPYSREQPAAMFAAVLLRDPDPMRLAGPLTPVLGGLLAREPAHRMPAAEAAWHLRALLSPDGAGPRLAGRAPSAVPGGSATGPGGPAAPFAASAHPGNRASAHPGNRASAHPGNRPTDPAAPAGGSHQAPTGPAGVRGKNKAPVIIGTSLAALLVTVTGVAVWKYGQRDGPVDGGGPATGAPATVATARGATPAASGGTQAPAARKLFAEEPRACSLVTDRQAALLLGGAAKRQFMTRGSCMWQRTDGSFFSVQIAKFNDVAISRLAFKQMRATTEEEPERSPGTYLRNGPDVGDEAISYTRKEPEIGVHRTSILFREDNLTVNVYFTLRSPGFTRADQAAALIDRALETFR</sequence>
<evidence type="ECO:0000256" key="4">
    <source>
        <dbReference type="ARBA" id="ARBA00022741"/>
    </source>
</evidence>
<dbReference type="Gene3D" id="3.30.200.20">
    <property type="entry name" value="Phosphorylase Kinase, domain 1"/>
    <property type="match status" value="1"/>
</dbReference>
<evidence type="ECO:0000256" key="7">
    <source>
        <dbReference type="SAM" id="MobiDB-lite"/>
    </source>
</evidence>
<dbReference type="GO" id="GO:0004674">
    <property type="term" value="F:protein serine/threonine kinase activity"/>
    <property type="evidence" value="ECO:0007669"/>
    <property type="project" value="UniProtKB-KW"/>
</dbReference>
<evidence type="ECO:0000256" key="3">
    <source>
        <dbReference type="ARBA" id="ARBA00022679"/>
    </source>
</evidence>
<dbReference type="PANTHER" id="PTHR43289:SF6">
    <property type="entry name" value="SERINE_THREONINE-PROTEIN KINASE NEKL-3"/>
    <property type="match status" value="1"/>
</dbReference>
<evidence type="ECO:0000256" key="6">
    <source>
        <dbReference type="ARBA" id="ARBA00022840"/>
    </source>
</evidence>
<keyword evidence="3" id="KW-0808">Transferase</keyword>
<dbReference type="AlphaFoldDB" id="A0A7X0IIH0"/>
<feature type="domain" description="Protein kinase" evidence="8">
    <location>
        <begin position="1"/>
        <end position="247"/>
    </location>
</feature>
<dbReference type="SMART" id="SM00220">
    <property type="entry name" value="S_TKc"/>
    <property type="match status" value="1"/>
</dbReference>
<evidence type="ECO:0000259" key="8">
    <source>
        <dbReference type="PROSITE" id="PS50011"/>
    </source>
</evidence>
<proteinExistence type="predicted"/>
<dbReference type="InterPro" id="IPR000719">
    <property type="entry name" value="Prot_kinase_dom"/>
</dbReference>
<dbReference type="Pfam" id="PF00069">
    <property type="entry name" value="Pkinase"/>
    <property type="match status" value="1"/>
</dbReference>
<dbReference type="PROSITE" id="PS00108">
    <property type="entry name" value="PROTEIN_KINASE_ST"/>
    <property type="match status" value="1"/>
</dbReference>